<reference evidence="3" key="1">
    <citation type="submission" date="2018-09" db="EMBL/GenBank/DDBJ databases">
        <authorList>
            <person name="Livingstone P.G."/>
            <person name="Whitworth D.E."/>
        </authorList>
    </citation>
    <scope>NUCLEOTIDE SEQUENCE [LARGE SCALE GENOMIC DNA]</scope>
    <source>
        <strain evidence="3">CA054A</strain>
    </source>
</reference>
<feature type="transmembrane region" description="Helical" evidence="1">
    <location>
        <begin position="134"/>
        <end position="157"/>
    </location>
</feature>
<protein>
    <recommendedName>
        <fullName evidence="4">DUF3592 domain-containing protein</fullName>
    </recommendedName>
</protein>
<dbReference type="OrthoDB" id="9922347at2"/>
<gene>
    <name evidence="2" type="ORF">D7V88_06025</name>
</gene>
<organism evidence="2 3">
    <name type="scientific">Corallococcus terminator</name>
    <dbReference type="NCBI Taxonomy" id="2316733"/>
    <lineage>
        <taxon>Bacteria</taxon>
        <taxon>Pseudomonadati</taxon>
        <taxon>Myxococcota</taxon>
        <taxon>Myxococcia</taxon>
        <taxon>Myxococcales</taxon>
        <taxon>Cystobacterineae</taxon>
        <taxon>Myxococcaceae</taxon>
        <taxon>Corallococcus</taxon>
    </lineage>
</organism>
<feature type="transmembrane region" description="Helical" evidence="1">
    <location>
        <begin position="12"/>
        <end position="33"/>
    </location>
</feature>
<keyword evidence="1" id="KW-0472">Membrane</keyword>
<keyword evidence="3" id="KW-1185">Reference proteome</keyword>
<evidence type="ECO:0008006" key="4">
    <source>
        <dbReference type="Google" id="ProtNLM"/>
    </source>
</evidence>
<dbReference type="AlphaFoldDB" id="A0A3A8JPR9"/>
<keyword evidence="1" id="KW-1133">Transmembrane helix</keyword>
<comment type="caution">
    <text evidence="2">The sequence shown here is derived from an EMBL/GenBank/DDBJ whole genome shotgun (WGS) entry which is preliminary data.</text>
</comment>
<accession>A0A3A8JPR9</accession>
<dbReference type="RefSeq" id="WP_147448633.1">
    <property type="nucleotide sequence ID" value="NZ_RAVZ01000025.1"/>
</dbReference>
<evidence type="ECO:0000256" key="1">
    <source>
        <dbReference type="SAM" id="Phobius"/>
    </source>
</evidence>
<evidence type="ECO:0000313" key="3">
    <source>
        <dbReference type="Proteomes" id="UP000268094"/>
    </source>
</evidence>
<dbReference type="Proteomes" id="UP000268094">
    <property type="component" value="Unassembled WGS sequence"/>
</dbReference>
<name>A0A3A8JPR9_9BACT</name>
<sequence length="173" mass="19432">MAKSLDGGSRVFLWIVILFCGGMGSLLLSISVVQLRDTAYFIKHAVEVDAICSASVPGYCVQETRSRSGGVTRLRKYDCYTPEVRYVLNEKIYTRKLFELKSPKRIDEGDPVALRVHDRGYRHDVRPVTGFMDLWGFSLLMLAMALPMLLVAARCVWGELRRAFTALRAPSPG</sequence>
<evidence type="ECO:0000313" key="2">
    <source>
        <dbReference type="EMBL" id="RKG92441.1"/>
    </source>
</evidence>
<keyword evidence="1" id="KW-0812">Transmembrane</keyword>
<proteinExistence type="predicted"/>
<dbReference type="EMBL" id="RAVZ01000025">
    <property type="protein sequence ID" value="RKG92441.1"/>
    <property type="molecule type" value="Genomic_DNA"/>
</dbReference>